<dbReference type="Ensembl" id="ENSVKKT00000016406.1">
    <property type="protein sequence ID" value="ENSVKKP00000016028.1"/>
    <property type="gene ID" value="ENSVKKG00000010928.1"/>
</dbReference>
<proteinExistence type="predicted"/>
<organism evidence="2 3">
    <name type="scientific">Varanus komodoensis</name>
    <name type="common">Komodo dragon</name>
    <dbReference type="NCBI Taxonomy" id="61221"/>
    <lineage>
        <taxon>Eukaryota</taxon>
        <taxon>Metazoa</taxon>
        <taxon>Chordata</taxon>
        <taxon>Craniata</taxon>
        <taxon>Vertebrata</taxon>
        <taxon>Euteleostomi</taxon>
        <taxon>Lepidosauria</taxon>
        <taxon>Squamata</taxon>
        <taxon>Bifurcata</taxon>
        <taxon>Unidentata</taxon>
        <taxon>Episquamata</taxon>
        <taxon>Toxicofera</taxon>
        <taxon>Anguimorpha</taxon>
        <taxon>Paleoanguimorpha</taxon>
        <taxon>Varanoidea</taxon>
        <taxon>Varanidae</taxon>
        <taxon>Varanus</taxon>
    </lineage>
</organism>
<evidence type="ECO:0000256" key="1">
    <source>
        <dbReference type="SAM" id="SignalP"/>
    </source>
</evidence>
<feature type="chain" id="PRO_5034120934" evidence="1">
    <location>
        <begin position="27"/>
        <end position="102"/>
    </location>
</feature>
<reference evidence="2" key="2">
    <citation type="submission" date="2025-09" db="UniProtKB">
        <authorList>
            <consortium name="Ensembl"/>
        </authorList>
    </citation>
    <scope>IDENTIFICATION</scope>
</reference>
<dbReference type="AlphaFoldDB" id="A0A8D2L337"/>
<sequence length="102" mass="11387">QSVSSAFLAWELLIVDVILMIKVCKCFRHGLKGFSGFQLIRKDLPRAPPVCVHSSSQKHTQLETTVASMQWAAVIEKESKRQKFEGCSHVGIQLWHISPGVA</sequence>
<feature type="signal peptide" evidence="1">
    <location>
        <begin position="1"/>
        <end position="26"/>
    </location>
</feature>
<keyword evidence="3" id="KW-1185">Reference proteome</keyword>
<accession>A0A8D2L337</accession>
<keyword evidence="1" id="KW-0732">Signal</keyword>
<evidence type="ECO:0000313" key="3">
    <source>
        <dbReference type="Proteomes" id="UP000694545"/>
    </source>
</evidence>
<protein>
    <submittedName>
        <fullName evidence="2">Uncharacterized protein</fullName>
    </submittedName>
</protein>
<dbReference type="Proteomes" id="UP000694545">
    <property type="component" value="Unplaced"/>
</dbReference>
<evidence type="ECO:0000313" key="2">
    <source>
        <dbReference type="Ensembl" id="ENSVKKP00000016028.1"/>
    </source>
</evidence>
<name>A0A8D2L337_VARKO</name>
<reference evidence="2" key="1">
    <citation type="submission" date="2025-08" db="UniProtKB">
        <authorList>
            <consortium name="Ensembl"/>
        </authorList>
    </citation>
    <scope>IDENTIFICATION</scope>
</reference>